<reference evidence="2" key="1">
    <citation type="submission" date="2014-02" db="EMBL/GenBank/DDBJ databases">
        <title>The Genome Sequence of Trichophyton rubrum (morphotype fischeri) CBS 288.86.</title>
        <authorList>
            <consortium name="The Broad Institute Genomics Platform"/>
            <person name="Cuomo C.A."/>
            <person name="White T.C."/>
            <person name="Graser Y."/>
            <person name="Martinez-Rossi N."/>
            <person name="Heitman J."/>
            <person name="Young S.K."/>
            <person name="Zeng Q."/>
            <person name="Gargeya S."/>
            <person name="Abouelleil A."/>
            <person name="Alvarado L."/>
            <person name="Chapman S.B."/>
            <person name="Gainer-Dewar J."/>
            <person name="Goldberg J."/>
            <person name="Griggs A."/>
            <person name="Gujja S."/>
            <person name="Hansen M."/>
            <person name="Howarth C."/>
            <person name="Imamovic A."/>
            <person name="Larimer J."/>
            <person name="Martinez D."/>
            <person name="Murphy C."/>
            <person name="Pearson M.D."/>
            <person name="Persinoti G."/>
            <person name="Poon T."/>
            <person name="Priest M."/>
            <person name="Roberts A.D."/>
            <person name="Saif S."/>
            <person name="Shea T.D."/>
            <person name="Sykes S.N."/>
            <person name="Wortman J."/>
            <person name="Nusbaum C."/>
            <person name="Birren B."/>
        </authorList>
    </citation>
    <scope>NUCLEOTIDE SEQUENCE [LARGE SCALE GENOMIC DNA]</scope>
    <source>
        <strain evidence="2">CBS 288.86</strain>
    </source>
</reference>
<dbReference type="PANTHER" id="PTHR33119:SF1">
    <property type="entry name" value="FE2OG DIOXYGENASE DOMAIN-CONTAINING PROTEIN"/>
    <property type="match status" value="1"/>
</dbReference>
<organism evidence="2">
    <name type="scientific">Trichophyton rubrum CBS 288.86</name>
    <dbReference type="NCBI Taxonomy" id="1215330"/>
    <lineage>
        <taxon>Eukaryota</taxon>
        <taxon>Fungi</taxon>
        <taxon>Dikarya</taxon>
        <taxon>Ascomycota</taxon>
        <taxon>Pezizomycotina</taxon>
        <taxon>Eurotiomycetes</taxon>
        <taxon>Eurotiomycetidae</taxon>
        <taxon>Onygenales</taxon>
        <taxon>Arthrodermataceae</taxon>
        <taxon>Trichophyton</taxon>
    </lineage>
</organism>
<name>A0A022VXP1_TRIRU</name>
<evidence type="ECO:0000313" key="2">
    <source>
        <dbReference type="EMBL" id="EZF50850.1"/>
    </source>
</evidence>
<sequence length="415" mass="47253">MADWIIAELQYKSEAFKTDGIISALTSGVFKSDCLIPASVKESLKAAVARLEQVHEAQKDYHPHSKNQVLDLVHPSIFPLDGITKSGIGEIIPIPSKSETKLASDALRFAHSLHRMKCPFSDKFQWLPCGVAFGSTNNPRKDSHAQNPSIECTITSYINNLHPDKHNELYGVLEQRIDYTKCIYEPDPDNIPEKDRPQRLPDENKEAYQQRIEEWGWEVRKVAQPEPGKFVPEEKVNSYDDDKKPLDERKTVNLQRDYGKTGLQVIVKLTNIHLTPENNKYDGGSWHVEGQLNKHICASALFYYDSSSITESRLGFRQMVSFYDADEVSYEQDHHSWLKEVFGFEDQESTVQEIGSVLCKAGRLVTFPNSLQHRVHPFELDDPTQPSHRKILVLFLVDPNTRIISTANVPAQRAD</sequence>
<protein>
    <recommendedName>
        <fullName evidence="1">DUF4246 domain-containing protein</fullName>
    </recommendedName>
</protein>
<dbReference type="Pfam" id="PF14033">
    <property type="entry name" value="DUF4246"/>
    <property type="match status" value="1"/>
</dbReference>
<dbReference type="PANTHER" id="PTHR33119">
    <property type="entry name" value="IFI3P"/>
    <property type="match status" value="1"/>
</dbReference>
<dbReference type="AlphaFoldDB" id="A0A022VXP1"/>
<evidence type="ECO:0000259" key="1">
    <source>
        <dbReference type="Pfam" id="PF14033"/>
    </source>
</evidence>
<dbReference type="Proteomes" id="UP000023758">
    <property type="component" value="Unassembled WGS sequence"/>
</dbReference>
<dbReference type="HOGENOM" id="CLU_012066_3_2_1"/>
<feature type="domain" description="DUF4246" evidence="1">
    <location>
        <begin position="1"/>
        <end position="415"/>
    </location>
</feature>
<dbReference type="OrthoDB" id="415532at2759"/>
<dbReference type="InterPro" id="IPR049192">
    <property type="entry name" value="DUF4246_C"/>
</dbReference>
<accession>A0A022VXP1</accession>
<dbReference type="EMBL" id="KK207876">
    <property type="protein sequence ID" value="EZF50850.1"/>
    <property type="molecule type" value="Genomic_DNA"/>
</dbReference>
<dbReference type="InterPro" id="IPR025340">
    <property type="entry name" value="DUF4246"/>
</dbReference>
<gene>
    <name evidence="2" type="ORF">H103_05672</name>
</gene>
<proteinExistence type="predicted"/>